<dbReference type="AlphaFoldDB" id="A0A074W1D6"/>
<evidence type="ECO:0000313" key="3">
    <source>
        <dbReference type="Proteomes" id="UP000030672"/>
    </source>
</evidence>
<feature type="region of interest" description="Disordered" evidence="1">
    <location>
        <begin position="216"/>
        <end position="250"/>
    </location>
</feature>
<accession>A0A074W1D6</accession>
<organism evidence="2 3">
    <name type="scientific">Aureobasidium melanogenum (strain CBS 110374)</name>
    <name type="common">Aureobasidium pullulans var. melanogenum</name>
    <dbReference type="NCBI Taxonomy" id="1043003"/>
    <lineage>
        <taxon>Eukaryota</taxon>
        <taxon>Fungi</taxon>
        <taxon>Dikarya</taxon>
        <taxon>Ascomycota</taxon>
        <taxon>Pezizomycotina</taxon>
        <taxon>Dothideomycetes</taxon>
        <taxon>Dothideomycetidae</taxon>
        <taxon>Dothideales</taxon>
        <taxon>Saccotheciaceae</taxon>
        <taxon>Aureobasidium</taxon>
    </lineage>
</organism>
<feature type="compositionally biased region" description="Basic and acidic residues" evidence="1">
    <location>
        <begin position="216"/>
        <end position="231"/>
    </location>
</feature>
<dbReference type="Proteomes" id="UP000030672">
    <property type="component" value="Unassembled WGS sequence"/>
</dbReference>
<proteinExistence type="predicted"/>
<sequence length="250" mass="28155">MHSLRSPPYIIAVLSGAQTELDLSGDRPFSLSITLTLHAEAPVFCYIGDDNAFFRLPHALHDVGIEFTDQRTHKQIGTSQVACTGFMDEPGPGRILDSSSGLFLQPKSPVVFDIPFNGTRYKQGDNFFDLHLYMVSHGFEAGGTYKAALPTDRKLSWWRWAKSWEAEDQEPESSALTSGEGKQRVPVLSENEQLPIYIEGDGLIFSCVGNPMEWPLRSEEEERQLAEERRQIRERRRRVQAEASNAPKAD</sequence>
<reference evidence="2 3" key="1">
    <citation type="journal article" date="2014" name="BMC Genomics">
        <title>Genome sequencing of four Aureobasidium pullulans varieties: biotechnological potential, stress tolerance, and description of new species.</title>
        <authorList>
            <person name="Gostin Ar C."/>
            <person name="Ohm R.A."/>
            <person name="Kogej T."/>
            <person name="Sonjak S."/>
            <person name="Turk M."/>
            <person name="Zajc J."/>
            <person name="Zalar P."/>
            <person name="Grube M."/>
            <person name="Sun H."/>
            <person name="Han J."/>
            <person name="Sharma A."/>
            <person name="Chiniquy J."/>
            <person name="Ngan C.Y."/>
            <person name="Lipzen A."/>
            <person name="Barry K."/>
            <person name="Grigoriev I.V."/>
            <person name="Gunde-Cimerman N."/>
        </authorList>
    </citation>
    <scope>NUCLEOTIDE SEQUENCE [LARGE SCALE GENOMIC DNA]</scope>
    <source>
        <strain evidence="2 3">CBS 110374</strain>
    </source>
</reference>
<protein>
    <submittedName>
        <fullName evidence="2">Uncharacterized protein</fullName>
    </submittedName>
</protein>
<dbReference type="GeneID" id="63917912"/>
<evidence type="ECO:0000313" key="2">
    <source>
        <dbReference type="EMBL" id="KEQ63717.1"/>
    </source>
</evidence>
<dbReference type="EMBL" id="KL584830">
    <property type="protein sequence ID" value="KEQ63717.1"/>
    <property type="molecule type" value="Genomic_DNA"/>
</dbReference>
<dbReference type="RefSeq" id="XP_040880740.1">
    <property type="nucleotide sequence ID" value="XM_041024539.1"/>
</dbReference>
<evidence type="ECO:0000256" key="1">
    <source>
        <dbReference type="SAM" id="MobiDB-lite"/>
    </source>
</evidence>
<name>A0A074W1D6_AURM1</name>
<keyword evidence="3" id="KW-1185">Reference proteome</keyword>
<gene>
    <name evidence="2" type="ORF">M437DRAFT_65046</name>
</gene>
<dbReference type="HOGENOM" id="CLU_1030499_0_0_1"/>